<keyword evidence="5" id="KW-1029">Fimbrium biogenesis</keyword>
<dbReference type="GO" id="GO:0015473">
    <property type="term" value="F:fimbrial usher porin activity"/>
    <property type="evidence" value="ECO:0007669"/>
    <property type="project" value="InterPro"/>
</dbReference>
<dbReference type="InterPro" id="IPR042186">
    <property type="entry name" value="FimD_plug_dom"/>
</dbReference>
<evidence type="ECO:0000313" key="13">
    <source>
        <dbReference type="Proteomes" id="UP000865968"/>
    </source>
</evidence>
<dbReference type="Pfam" id="PF00577">
    <property type="entry name" value="Usher"/>
    <property type="match status" value="1"/>
</dbReference>
<keyword evidence="4" id="KW-1134">Transmembrane beta strand</keyword>
<evidence type="ECO:0000256" key="9">
    <source>
        <dbReference type="ARBA" id="ARBA00023237"/>
    </source>
</evidence>
<sequence>MIPVCAAVLPRHVTAADYYPPGLLNIAGSGQTMTNEELSVFRDNDVAEGNYDVTLFINKVKITRMAVPFVLMTGKEDKETLQPCFTEAQWHAFGIIFPDNTAVQTTQDGCVNLSGMDFISGDLDLNNQIYSLTVPQSQLNQDKIRSLEEKNWDNGIPAAFVNYNFSAFNQRNRGNTQDSYYGNIRTRVNIGAWRYKNYTVWTHNQSGGDKWNTISNTISRNINPIKSEIAAGNLYTSSQLFDGVKIRGVNLKTDRIMEPADNRSYVPVISGMANSEAVVSIVQNGETIFRQTVPAGPFSITQYYPMSNGGNLYVTVKETDGAENQFIVPFSTIANLERKGGFRYAVSAGQYDSSNDGDGKFLSQAEAFYGATDYITLYGGTFIAADYHSAGLGTALNMGTAGAVTTDILHARTRLNDEKTISGNAFRINYAKRIESTNTSLTLAGYRHFDTGFYRFEDAAARKEYQPDQQLKLKNEYTLTLNQPVFSDRATLNLTSVIYQYGNGQTSRSYNAGFNSDFSGISYGVYYTYSQGNQFQEQTKNNQSLSINLSVPLSFGDYPVRAAYNLSTDNNHQTQQTARLNGNFGEHSQGSWDIYQGYTNQGSGYSGGISSSYQSSYAVMNAGYSYSQDNKNLSYGISGALVATQYGMLAAPDLQETNALVLTKDAAGVGVINGRAIKTNHAGLALVSGMTPYRKNNISIDTRTLPDDVEIENNISGNMIPTKGALILADFNTKKGYKLLLRLKTADDREIPLGAEAVMTGAETQLVSGFNNLYFLTEQPAGEIRINWKQDGAAHTCSLHYDTAHTVPVNGLYIADADCRTGSQ</sequence>
<dbReference type="InterPro" id="IPR043142">
    <property type="entry name" value="PapC-like_C_sf"/>
</dbReference>
<dbReference type="GO" id="GO:0009279">
    <property type="term" value="C:cell outer membrane"/>
    <property type="evidence" value="ECO:0007669"/>
    <property type="project" value="UniProtKB-SubCell"/>
</dbReference>
<dbReference type="PANTHER" id="PTHR30451:SF21">
    <property type="entry name" value="FIMBRIAL USHER DOMAIN-CONTAINING PROTEIN YDET-RELATED"/>
    <property type="match status" value="1"/>
</dbReference>
<dbReference type="Pfam" id="PF13954">
    <property type="entry name" value="PapC_N"/>
    <property type="match status" value="1"/>
</dbReference>
<keyword evidence="9" id="KW-0998">Cell outer membrane</keyword>
<reference evidence="12" key="1">
    <citation type="journal article" date="2018" name="Genome Biol.">
        <title>SKESA: strategic k-mer extension for scrupulous assemblies.</title>
        <authorList>
            <person name="Souvorov A."/>
            <person name="Agarwala R."/>
            <person name="Lipman D.J."/>
        </authorList>
    </citation>
    <scope>NUCLEOTIDE SEQUENCE</scope>
    <source>
        <strain evidence="12">Morganella morganii ARLG-3209</strain>
    </source>
</reference>
<dbReference type="AlphaFoldDB" id="A0AAN5S043"/>
<keyword evidence="3" id="KW-0813">Transport</keyword>
<evidence type="ECO:0000256" key="1">
    <source>
        <dbReference type="ARBA" id="ARBA00004571"/>
    </source>
</evidence>
<evidence type="ECO:0000256" key="7">
    <source>
        <dbReference type="ARBA" id="ARBA00022729"/>
    </source>
</evidence>
<evidence type="ECO:0000259" key="10">
    <source>
        <dbReference type="Pfam" id="PF13953"/>
    </source>
</evidence>
<feature type="domain" description="PapC-like C-terminal" evidence="10">
    <location>
        <begin position="740"/>
        <end position="802"/>
    </location>
</feature>
<accession>A0AAN5S043</accession>
<proteinExistence type="inferred from homology"/>
<evidence type="ECO:0000259" key="11">
    <source>
        <dbReference type="Pfam" id="PF13954"/>
    </source>
</evidence>
<organism evidence="12 13">
    <name type="scientific">Morganella morganii</name>
    <name type="common">Proteus morganii</name>
    <dbReference type="NCBI Taxonomy" id="582"/>
    <lineage>
        <taxon>Bacteria</taxon>
        <taxon>Pseudomonadati</taxon>
        <taxon>Pseudomonadota</taxon>
        <taxon>Gammaproteobacteria</taxon>
        <taxon>Enterobacterales</taxon>
        <taxon>Morganellaceae</taxon>
        <taxon>Morganella</taxon>
    </lineage>
</organism>
<comment type="similarity">
    <text evidence="2">Belongs to the fimbrial export usher family.</text>
</comment>
<dbReference type="Pfam" id="PF13953">
    <property type="entry name" value="PapC_C"/>
    <property type="match status" value="1"/>
</dbReference>
<evidence type="ECO:0000313" key="12">
    <source>
        <dbReference type="EMBL" id="HAT3809289.1"/>
    </source>
</evidence>
<dbReference type="GO" id="GO:0009297">
    <property type="term" value="P:pilus assembly"/>
    <property type="evidence" value="ECO:0007669"/>
    <property type="project" value="InterPro"/>
</dbReference>
<evidence type="ECO:0000256" key="8">
    <source>
        <dbReference type="ARBA" id="ARBA00023136"/>
    </source>
</evidence>
<feature type="domain" description="PapC N-terminal" evidence="11">
    <location>
        <begin position="31"/>
        <end position="167"/>
    </location>
</feature>
<evidence type="ECO:0000256" key="4">
    <source>
        <dbReference type="ARBA" id="ARBA00022452"/>
    </source>
</evidence>
<keyword evidence="7" id="KW-0732">Signal</keyword>
<dbReference type="InterPro" id="IPR000015">
    <property type="entry name" value="Fimb_usher"/>
</dbReference>
<gene>
    <name evidence="12" type="ORF">I8608_002147</name>
</gene>
<dbReference type="InterPro" id="IPR037224">
    <property type="entry name" value="PapC_N_sf"/>
</dbReference>
<reference evidence="12" key="2">
    <citation type="submission" date="2020-10" db="EMBL/GenBank/DDBJ databases">
        <authorList>
            <consortium name="NCBI Pathogen Detection Project"/>
        </authorList>
    </citation>
    <scope>NUCLEOTIDE SEQUENCE</scope>
    <source>
        <strain evidence="12">Morganella morganii ARLG-3209</strain>
    </source>
</reference>
<dbReference type="Gene3D" id="2.60.40.2070">
    <property type="match status" value="1"/>
</dbReference>
<protein>
    <submittedName>
        <fullName evidence="12">Fimbrial biogenesis outer membrane usher protein</fullName>
    </submittedName>
</protein>
<evidence type="ECO:0000256" key="5">
    <source>
        <dbReference type="ARBA" id="ARBA00022558"/>
    </source>
</evidence>
<dbReference type="Gene3D" id="2.60.40.2610">
    <property type="entry name" value="Outer membrane usher protein FimD, plug domain"/>
    <property type="match status" value="1"/>
</dbReference>
<comment type="caution">
    <text evidence="12">The sequence shown here is derived from an EMBL/GenBank/DDBJ whole genome shotgun (WGS) entry which is preliminary data.</text>
</comment>
<evidence type="ECO:0000256" key="6">
    <source>
        <dbReference type="ARBA" id="ARBA00022692"/>
    </source>
</evidence>
<dbReference type="InterPro" id="IPR025949">
    <property type="entry name" value="PapC-like_C"/>
</dbReference>
<dbReference type="Gene3D" id="3.10.20.410">
    <property type="match status" value="1"/>
</dbReference>
<dbReference type="PANTHER" id="PTHR30451">
    <property type="entry name" value="OUTER MEMBRANE USHER PROTEIN"/>
    <property type="match status" value="1"/>
</dbReference>
<dbReference type="InterPro" id="IPR025885">
    <property type="entry name" value="PapC_N"/>
</dbReference>
<dbReference type="Gene3D" id="2.60.40.3110">
    <property type="match status" value="1"/>
</dbReference>
<dbReference type="SUPFAM" id="SSF141729">
    <property type="entry name" value="FimD N-terminal domain-like"/>
    <property type="match status" value="1"/>
</dbReference>
<dbReference type="EMBL" id="DACSWI010000005">
    <property type="protein sequence ID" value="HAT3809289.1"/>
    <property type="molecule type" value="Genomic_DNA"/>
</dbReference>
<keyword evidence="8" id="KW-0472">Membrane</keyword>
<comment type="subcellular location">
    <subcellularLocation>
        <location evidence="1">Cell outer membrane</location>
        <topology evidence="1">Multi-pass membrane protein</topology>
    </subcellularLocation>
</comment>
<keyword evidence="6" id="KW-0812">Transmembrane</keyword>
<name>A0AAN5S043_MORMO</name>
<dbReference type="Proteomes" id="UP000865968">
    <property type="component" value="Unassembled WGS sequence"/>
</dbReference>
<evidence type="ECO:0000256" key="2">
    <source>
        <dbReference type="ARBA" id="ARBA00008064"/>
    </source>
</evidence>
<evidence type="ECO:0000256" key="3">
    <source>
        <dbReference type="ARBA" id="ARBA00022448"/>
    </source>
</evidence>